<dbReference type="PANTHER" id="PTHR30373:SF2">
    <property type="entry name" value="UPF0603 PROTEIN YGCG"/>
    <property type="match status" value="1"/>
</dbReference>
<accession>A0A4V3CRW8</accession>
<dbReference type="RefSeq" id="WP_133533573.1">
    <property type="nucleotide sequence ID" value="NZ_SNXR01000015.1"/>
</dbReference>
<reference evidence="2 3" key="1">
    <citation type="submission" date="2019-03" db="EMBL/GenBank/DDBJ databases">
        <title>Genomic Encyclopedia of Archaeal and Bacterial Type Strains, Phase II (KMG-II): from individual species to whole genera.</title>
        <authorList>
            <person name="Goeker M."/>
        </authorList>
    </citation>
    <scope>NUCLEOTIDE SEQUENCE [LARGE SCALE GENOMIC DNA]</scope>
    <source>
        <strain evidence="2 3">DSM 25687</strain>
    </source>
</reference>
<gene>
    <name evidence="2" type="ORF">BC748_2340</name>
</gene>
<feature type="domain" description="TPM" evidence="1">
    <location>
        <begin position="28"/>
        <end position="151"/>
    </location>
</feature>
<dbReference type="Pfam" id="PF04536">
    <property type="entry name" value="TPM_phosphatase"/>
    <property type="match status" value="1"/>
</dbReference>
<dbReference type="OrthoDB" id="9810918at2"/>
<comment type="caution">
    <text evidence="2">The sequence shown here is derived from an EMBL/GenBank/DDBJ whole genome shotgun (WGS) entry which is preliminary data.</text>
</comment>
<evidence type="ECO:0000313" key="3">
    <source>
        <dbReference type="Proteomes" id="UP000295260"/>
    </source>
</evidence>
<dbReference type="InterPro" id="IPR007621">
    <property type="entry name" value="TPM_dom"/>
</dbReference>
<dbReference type="Proteomes" id="UP000295260">
    <property type="component" value="Unassembled WGS sequence"/>
</dbReference>
<dbReference type="Gene3D" id="3.10.310.50">
    <property type="match status" value="1"/>
</dbReference>
<name>A0A4V3CRW8_9FLAO</name>
<sequence>MRKYFYLLLFVTSINCGQNVFPESVGVVNDFEGIFTEKQKEELAKIITDFEKKTSNEIAIITLKEIHPTYDDFDKYCLDLSNYYGVGKKENDNGLIIVFSAELRKFRINTGTQTENILTNEICKEEVDKIIPEFKKGNYFEGIKNCLLNLIQKWKE</sequence>
<keyword evidence="3" id="KW-1185">Reference proteome</keyword>
<dbReference type="PANTHER" id="PTHR30373">
    <property type="entry name" value="UPF0603 PROTEIN YGCG"/>
    <property type="match status" value="1"/>
</dbReference>
<proteinExistence type="predicted"/>
<protein>
    <recommendedName>
        <fullName evidence="1">TPM domain-containing protein</fullName>
    </recommendedName>
</protein>
<dbReference type="AlphaFoldDB" id="A0A4V3CRW8"/>
<organism evidence="2 3">
    <name type="scientific">Flavobacterium dankookense</name>
    <dbReference type="NCBI Taxonomy" id="706186"/>
    <lineage>
        <taxon>Bacteria</taxon>
        <taxon>Pseudomonadati</taxon>
        <taxon>Bacteroidota</taxon>
        <taxon>Flavobacteriia</taxon>
        <taxon>Flavobacteriales</taxon>
        <taxon>Flavobacteriaceae</taxon>
        <taxon>Flavobacterium</taxon>
    </lineage>
</organism>
<dbReference type="EMBL" id="SNXR01000015">
    <property type="protein sequence ID" value="TDP58302.1"/>
    <property type="molecule type" value="Genomic_DNA"/>
</dbReference>
<evidence type="ECO:0000259" key="1">
    <source>
        <dbReference type="Pfam" id="PF04536"/>
    </source>
</evidence>
<evidence type="ECO:0000313" key="2">
    <source>
        <dbReference type="EMBL" id="TDP58302.1"/>
    </source>
</evidence>